<keyword evidence="4" id="KW-1185">Reference proteome</keyword>
<sequence>MLLVVPLARGEITGRLSHAIGQIKELLTLAGRRIMGVKMIKAAVKFGSNKFLLISVELLYSRLSRFRTCFPIIVSSLRFFLAYYEFNMVSCEFLVDTVMSAFTLVTAVLYIRVLIALHRIIKRAPEEKLTAYFYFLFLFGFVNLLVIANQIFFQIPQISAWQLFLHRLGAMGARTHIMIYLGTEVFIVLCVAFTAILRYLTFIHQDTACKYWNIRRVRKWTFLIAVTSSAYASIYFFCNFRGLRASTTVKMFLSSTVITSGAYLSVLVRMVNHMSRLIQQHGVLSPTLSSTLVKMGILISSCSNPWILISLYPAIREETFPCLRKKSKSAENTSTKGDGNMVMINS</sequence>
<protein>
    <recommendedName>
        <fullName evidence="5">G-protein coupled receptors family 1 profile domain-containing protein</fullName>
    </recommendedName>
</protein>
<accession>A0ABR1C4C3</accession>
<organism evidence="3 4">
    <name type="scientific">Necator americanus</name>
    <name type="common">Human hookworm</name>
    <dbReference type="NCBI Taxonomy" id="51031"/>
    <lineage>
        <taxon>Eukaryota</taxon>
        <taxon>Metazoa</taxon>
        <taxon>Ecdysozoa</taxon>
        <taxon>Nematoda</taxon>
        <taxon>Chromadorea</taxon>
        <taxon>Rhabditida</taxon>
        <taxon>Rhabditina</taxon>
        <taxon>Rhabditomorpha</taxon>
        <taxon>Strongyloidea</taxon>
        <taxon>Ancylostomatidae</taxon>
        <taxon>Bunostominae</taxon>
        <taxon>Necator</taxon>
    </lineage>
</organism>
<feature type="transmembrane region" description="Helical" evidence="2">
    <location>
        <begin position="98"/>
        <end position="117"/>
    </location>
</feature>
<feature type="transmembrane region" description="Helical" evidence="2">
    <location>
        <begin position="177"/>
        <end position="200"/>
    </location>
</feature>
<reference evidence="3 4" key="1">
    <citation type="submission" date="2023-08" db="EMBL/GenBank/DDBJ databases">
        <title>A Necator americanus chromosomal reference genome.</title>
        <authorList>
            <person name="Ilik V."/>
            <person name="Petrzelkova K.J."/>
            <person name="Pardy F."/>
            <person name="Fuh T."/>
            <person name="Niatou-Singa F.S."/>
            <person name="Gouil Q."/>
            <person name="Baker L."/>
            <person name="Ritchie M.E."/>
            <person name="Jex A.R."/>
            <person name="Gazzola D."/>
            <person name="Li H."/>
            <person name="Toshio Fujiwara R."/>
            <person name="Zhan B."/>
            <person name="Aroian R.V."/>
            <person name="Pafco B."/>
            <person name="Schwarz E.M."/>
        </authorList>
    </citation>
    <scope>NUCLEOTIDE SEQUENCE [LARGE SCALE GENOMIC DNA]</scope>
    <source>
        <strain evidence="3 4">Aroian</strain>
        <tissue evidence="3">Whole animal</tissue>
    </source>
</reference>
<dbReference type="EMBL" id="JAVFWL010000002">
    <property type="protein sequence ID" value="KAK6733386.1"/>
    <property type="molecule type" value="Genomic_DNA"/>
</dbReference>
<keyword evidence="2" id="KW-0812">Transmembrane</keyword>
<evidence type="ECO:0000256" key="1">
    <source>
        <dbReference type="SAM" id="MobiDB-lite"/>
    </source>
</evidence>
<comment type="caution">
    <text evidence="3">The sequence shown here is derived from an EMBL/GenBank/DDBJ whole genome shotgun (WGS) entry which is preliminary data.</text>
</comment>
<proteinExistence type="predicted"/>
<keyword evidence="2" id="KW-1133">Transmembrane helix</keyword>
<feature type="compositionally biased region" description="Polar residues" evidence="1">
    <location>
        <begin position="330"/>
        <end position="346"/>
    </location>
</feature>
<evidence type="ECO:0000256" key="2">
    <source>
        <dbReference type="SAM" id="Phobius"/>
    </source>
</evidence>
<feature type="transmembrane region" description="Helical" evidence="2">
    <location>
        <begin position="129"/>
        <end position="153"/>
    </location>
</feature>
<name>A0ABR1C4C3_NECAM</name>
<feature type="transmembrane region" description="Helical" evidence="2">
    <location>
        <begin position="220"/>
        <end position="237"/>
    </location>
</feature>
<keyword evidence="2" id="KW-0472">Membrane</keyword>
<evidence type="ECO:0000313" key="3">
    <source>
        <dbReference type="EMBL" id="KAK6733386.1"/>
    </source>
</evidence>
<feature type="region of interest" description="Disordered" evidence="1">
    <location>
        <begin position="326"/>
        <end position="346"/>
    </location>
</feature>
<dbReference type="SUPFAM" id="SSF81321">
    <property type="entry name" value="Family A G protein-coupled receptor-like"/>
    <property type="match status" value="1"/>
</dbReference>
<evidence type="ECO:0000313" key="4">
    <source>
        <dbReference type="Proteomes" id="UP001303046"/>
    </source>
</evidence>
<evidence type="ECO:0008006" key="5">
    <source>
        <dbReference type="Google" id="ProtNLM"/>
    </source>
</evidence>
<dbReference type="Proteomes" id="UP001303046">
    <property type="component" value="Unassembled WGS sequence"/>
</dbReference>
<gene>
    <name evidence="3" type="primary">Necator_chrII.g5036</name>
    <name evidence="3" type="ORF">RB195_017244</name>
</gene>
<feature type="transmembrane region" description="Helical" evidence="2">
    <location>
        <begin position="249"/>
        <end position="271"/>
    </location>
</feature>